<dbReference type="AlphaFoldDB" id="A0AAU8DR04"/>
<reference evidence="2" key="1">
    <citation type="submission" date="2024-05" db="EMBL/GenBank/DDBJ databases">
        <authorList>
            <person name="Cai S.Y."/>
            <person name="Jin L.M."/>
            <person name="Li H.R."/>
        </authorList>
    </citation>
    <scope>NUCLEOTIDE SEQUENCE</scope>
    <source>
        <strain evidence="2">A5-74</strain>
    </source>
</reference>
<evidence type="ECO:0000313" key="2">
    <source>
        <dbReference type="EMBL" id="XCG63907.1"/>
    </source>
</evidence>
<name>A0AAU8DR04_9ACTN</name>
<feature type="compositionally biased region" description="Low complexity" evidence="1">
    <location>
        <begin position="257"/>
        <end position="277"/>
    </location>
</feature>
<gene>
    <name evidence="2" type="ORF">ABLG96_00730</name>
</gene>
<proteinExistence type="predicted"/>
<dbReference type="RefSeq" id="WP_353649522.1">
    <property type="nucleotide sequence ID" value="NZ_CP159218.1"/>
</dbReference>
<organism evidence="2">
    <name type="scientific">Nakamurella sp. A5-74</name>
    <dbReference type="NCBI Taxonomy" id="3158264"/>
    <lineage>
        <taxon>Bacteria</taxon>
        <taxon>Bacillati</taxon>
        <taxon>Actinomycetota</taxon>
        <taxon>Actinomycetes</taxon>
        <taxon>Nakamurellales</taxon>
        <taxon>Nakamurellaceae</taxon>
        <taxon>Nakamurella</taxon>
    </lineage>
</organism>
<sequence length="298" mass="28129">MTSRTVHARGFVQNYRVGAVDAVAPDTCAGGVGWAFRALAVGDSVSAEVGGVTSGVGETVAVGSPGVGAVVGSPGVGATGGGVGSATVVVRTGAVGQVVVGIIDGDTDATGGDASVGSAARGAVQTDGRGAVVGARLAGGVGGSMTADGDAVVGAWLAGGVGGSMTGDGGGAVVGAWLAGEVGGSVTVGDGAAVSTAPVGATEGGSVYSGVSDARSTVGVTVDGGRRVGSPVSQPTVATGSCPVRTPGTVEPEFNDAWTTNTPPITAAATPTGSTARSVRRRRLSRSTTCRVVVSECS</sequence>
<feature type="region of interest" description="Disordered" evidence="1">
    <location>
        <begin position="253"/>
        <end position="283"/>
    </location>
</feature>
<accession>A0AAU8DR04</accession>
<evidence type="ECO:0000256" key="1">
    <source>
        <dbReference type="SAM" id="MobiDB-lite"/>
    </source>
</evidence>
<protein>
    <submittedName>
        <fullName evidence="2">Uncharacterized protein</fullName>
    </submittedName>
</protein>
<dbReference type="EMBL" id="CP159218">
    <property type="protein sequence ID" value="XCG63907.1"/>
    <property type="molecule type" value="Genomic_DNA"/>
</dbReference>